<evidence type="ECO:0000313" key="5">
    <source>
        <dbReference type="Proteomes" id="UP000035352"/>
    </source>
</evidence>
<keyword evidence="3" id="KW-0996">Nickel insertion</keyword>
<dbReference type="GO" id="GO:0016151">
    <property type="term" value="F:nickel cation binding"/>
    <property type="evidence" value="ECO:0007669"/>
    <property type="project" value="UniProtKB-UniRule"/>
</dbReference>
<dbReference type="InterPro" id="IPR002669">
    <property type="entry name" value="UreD"/>
</dbReference>
<organism evidence="4 5">
    <name type="scientific">Caldimonas brevitalea</name>
    <dbReference type="NCBI Taxonomy" id="413882"/>
    <lineage>
        <taxon>Bacteria</taxon>
        <taxon>Pseudomonadati</taxon>
        <taxon>Pseudomonadota</taxon>
        <taxon>Betaproteobacteria</taxon>
        <taxon>Burkholderiales</taxon>
        <taxon>Sphaerotilaceae</taxon>
        <taxon>Caldimonas</taxon>
    </lineage>
</organism>
<dbReference type="OrthoDB" id="9798842at2"/>
<evidence type="ECO:0000256" key="1">
    <source>
        <dbReference type="ARBA" id="ARBA00007177"/>
    </source>
</evidence>
<proteinExistence type="inferred from homology"/>
<sequence length="279" mass="30785">MGWHGHLDLHYRYDGQRTTALDRHEGPLRVLAGLHPEGPQICHHVLVHAPGGIVGGDTLDLQVRVDAGAHGLVTTPGATRFYRSAGDEARQSLTAQVAEGGRLEWLPLETIAYDGCRAVNRLQFELAPGGQMIGWDVLALGLPAAGKPYLHGRFEQHLEWPGVWLERGVIDTDEPGWERLLDSPLGWDGQTALATMWCASGNAWQRTELEALVDAAREDLGGDSPVPRAGVTSLDARLVVLRALAGRTEPLWALLQAVRRRWRRLLWNAGDVEPRVWRT</sequence>
<evidence type="ECO:0000313" key="4">
    <source>
        <dbReference type="EMBL" id="AKJ31124.1"/>
    </source>
</evidence>
<dbReference type="STRING" id="413882.AAW51_4433"/>
<keyword evidence="2 3" id="KW-0143">Chaperone</keyword>
<name>A0A0G3BNU3_9BURK</name>
<dbReference type="GO" id="GO:0005737">
    <property type="term" value="C:cytoplasm"/>
    <property type="evidence" value="ECO:0007669"/>
    <property type="project" value="UniProtKB-SubCell"/>
</dbReference>
<comment type="subunit">
    <text evidence="3">UreD, UreF and UreG form a complex that acts as a GTP-hydrolysis-dependent molecular chaperone, activating the urease apoprotein by helping to assemble the nickel containing metallocenter of UreC. The UreE protein probably delivers the nickel.</text>
</comment>
<comment type="function">
    <text evidence="3">Required for maturation of urease via the functional incorporation of the urease nickel metallocenter.</text>
</comment>
<keyword evidence="3" id="KW-0963">Cytoplasm</keyword>
<comment type="subcellular location">
    <subcellularLocation>
        <location evidence="3">Cytoplasm</location>
    </subcellularLocation>
</comment>
<comment type="similarity">
    <text evidence="1 3">Belongs to the UreD family.</text>
</comment>
<dbReference type="EMBL" id="CP011371">
    <property type="protein sequence ID" value="AKJ31124.1"/>
    <property type="molecule type" value="Genomic_DNA"/>
</dbReference>
<dbReference type="PANTHER" id="PTHR33643">
    <property type="entry name" value="UREASE ACCESSORY PROTEIN D"/>
    <property type="match status" value="1"/>
</dbReference>
<dbReference type="AlphaFoldDB" id="A0A0G3BNU3"/>
<dbReference type="PANTHER" id="PTHR33643:SF1">
    <property type="entry name" value="UREASE ACCESSORY PROTEIN D"/>
    <property type="match status" value="1"/>
</dbReference>
<dbReference type="PATRIC" id="fig|413882.6.peg.4632"/>
<evidence type="ECO:0000256" key="3">
    <source>
        <dbReference type="HAMAP-Rule" id="MF_01384"/>
    </source>
</evidence>
<dbReference type="RefSeq" id="WP_047196324.1">
    <property type="nucleotide sequence ID" value="NZ_CP011371.1"/>
</dbReference>
<reference evidence="4 5" key="1">
    <citation type="submission" date="2015-05" db="EMBL/GenBank/DDBJ databases">
        <authorList>
            <person name="Tang B."/>
            <person name="Yu Y."/>
        </authorList>
    </citation>
    <scope>NUCLEOTIDE SEQUENCE [LARGE SCALE GENOMIC DNA]</scope>
    <source>
        <strain evidence="4 5">DSM 7029</strain>
    </source>
</reference>
<dbReference type="HAMAP" id="MF_01384">
    <property type="entry name" value="UreD"/>
    <property type="match status" value="1"/>
</dbReference>
<evidence type="ECO:0000256" key="2">
    <source>
        <dbReference type="ARBA" id="ARBA00023186"/>
    </source>
</evidence>
<accession>A0A0G3BNU3</accession>
<dbReference type="Proteomes" id="UP000035352">
    <property type="component" value="Chromosome"/>
</dbReference>
<dbReference type="KEGG" id="pbh:AAW51_4433"/>
<gene>
    <name evidence="3 4" type="primary">ureD</name>
    <name evidence="4" type="ORF">AAW51_4433</name>
</gene>
<dbReference type="Pfam" id="PF01774">
    <property type="entry name" value="UreD"/>
    <property type="match status" value="1"/>
</dbReference>
<keyword evidence="5" id="KW-1185">Reference proteome</keyword>
<protein>
    <recommendedName>
        <fullName evidence="3">Urease accessory protein UreD</fullName>
    </recommendedName>
</protein>